<dbReference type="NCBIfam" id="TIGR00756">
    <property type="entry name" value="PPR"/>
    <property type="match status" value="2"/>
</dbReference>
<evidence type="ECO:0008006" key="3">
    <source>
        <dbReference type="Google" id="ProtNLM"/>
    </source>
</evidence>
<dbReference type="InterPro" id="IPR002885">
    <property type="entry name" value="PPR_rpt"/>
</dbReference>
<dbReference type="Proteomes" id="UP000681967">
    <property type="component" value="Unassembled WGS sequence"/>
</dbReference>
<name>A0A8S3AR21_9BILA</name>
<evidence type="ECO:0000313" key="1">
    <source>
        <dbReference type="EMBL" id="CAF4728661.1"/>
    </source>
</evidence>
<evidence type="ECO:0000313" key="2">
    <source>
        <dbReference type="Proteomes" id="UP000681967"/>
    </source>
</evidence>
<dbReference type="AlphaFoldDB" id="A0A8S3AR21"/>
<dbReference type="EMBL" id="CAJOBH010124554">
    <property type="protein sequence ID" value="CAF4728661.1"/>
    <property type="molecule type" value="Genomic_DNA"/>
</dbReference>
<gene>
    <name evidence="1" type="ORF">BYL167_LOCUS45181</name>
</gene>
<dbReference type="InterPro" id="IPR011990">
    <property type="entry name" value="TPR-like_helical_dom_sf"/>
</dbReference>
<dbReference type="Pfam" id="PF01535">
    <property type="entry name" value="PPR"/>
    <property type="match status" value="4"/>
</dbReference>
<protein>
    <recommendedName>
        <fullName evidence="3">Pentatricopeptide repeat-containing protein</fullName>
    </recommendedName>
</protein>
<proteinExistence type="predicted"/>
<dbReference type="PANTHER" id="PTHR47926">
    <property type="entry name" value="PENTATRICOPEPTIDE REPEAT-CONTAINING PROTEIN"/>
    <property type="match status" value="1"/>
</dbReference>
<dbReference type="GO" id="GO:0009451">
    <property type="term" value="P:RNA modification"/>
    <property type="evidence" value="ECO:0007669"/>
    <property type="project" value="InterPro"/>
</dbReference>
<accession>A0A8S3AR21</accession>
<dbReference type="PANTHER" id="PTHR47926:SF359">
    <property type="entry name" value="PENTACOTRIPEPTIDE-REPEAT REGION OF PRORP DOMAIN-CONTAINING PROTEIN"/>
    <property type="match status" value="1"/>
</dbReference>
<dbReference type="Gene3D" id="1.25.40.10">
    <property type="entry name" value="Tetratricopeptide repeat domain"/>
    <property type="match status" value="2"/>
</dbReference>
<feature type="non-terminal residue" evidence="1">
    <location>
        <position position="1"/>
    </location>
</feature>
<dbReference type="InterPro" id="IPR046960">
    <property type="entry name" value="PPR_At4g14850-like_plant"/>
</dbReference>
<reference evidence="1" key="1">
    <citation type="submission" date="2021-02" db="EMBL/GenBank/DDBJ databases">
        <authorList>
            <person name="Nowell W R."/>
        </authorList>
    </citation>
    <scope>NUCLEOTIDE SEQUENCE</scope>
</reference>
<organism evidence="1 2">
    <name type="scientific">Rotaria magnacalcarata</name>
    <dbReference type="NCBI Taxonomy" id="392030"/>
    <lineage>
        <taxon>Eukaryota</taxon>
        <taxon>Metazoa</taxon>
        <taxon>Spiralia</taxon>
        <taxon>Gnathifera</taxon>
        <taxon>Rotifera</taxon>
        <taxon>Eurotatoria</taxon>
        <taxon>Bdelloidea</taxon>
        <taxon>Philodinida</taxon>
        <taxon>Philodinidae</taxon>
        <taxon>Rotaria</taxon>
    </lineage>
</organism>
<dbReference type="GO" id="GO:0003723">
    <property type="term" value="F:RNA binding"/>
    <property type="evidence" value="ECO:0007669"/>
    <property type="project" value="InterPro"/>
</dbReference>
<sequence length="279" mass="31398">KTKEALDLVKKISKQIPKSFYSNPYLLTSLLDALMKCGDVAHAESLFYSSKQKVLPMYGAMMKGYVDNNLPEKAIDLFNEIENPNDVNMIILFNACAQLKTKEALNLVKKTSKQIPKSFYSNPRLLTSLLDAIMNSKEKVLPMYGAMMKGYVDNDLLEKAIDLFNKIENPDDINITLLFNACAQLKTKEALDLVKKTSKQIPKSFYSNPRLLTSLLDALMKCGDVAHAESLFYSSKQKVLPMYGAMMKGINYFNIYDKNTSVEQLLSISGATVTEKEHD</sequence>
<comment type="caution">
    <text evidence="1">The sequence shown here is derived from an EMBL/GenBank/DDBJ whole genome shotgun (WGS) entry which is preliminary data.</text>
</comment>